<proteinExistence type="inferred from homology"/>
<dbReference type="GO" id="GO:0005829">
    <property type="term" value="C:cytosol"/>
    <property type="evidence" value="ECO:0007669"/>
    <property type="project" value="TreeGrafter"/>
</dbReference>
<evidence type="ECO:0000259" key="4">
    <source>
        <dbReference type="Pfam" id="PF20696"/>
    </source>
</evidence>
<accession>W0RPM2</accession>
<dbReference type="eggNOG" id="COG0043">
    <property type="taxonomic scope" value="Bacteria"/>
</dbReference>
<dbReference type="InterPro" id="IPR049381">
    <property type="entry name" value="UbiD-like_C"/>
</dbReference>
<sequence length="490" mass="54917">MTLDTLQDFISAIEQAGELHRVRRPVKAHLEICEITDRVSKMPGGGKALLFEHVLLRDGTRSPYPVAINLFGSMRRMALALGVDALDEHGRRITELMDLKVPEGLLGKLSMLPRLFEVSKFPPRVKGGNPPCREVVWRGDEIDLDRLPILTCWPDDGGPYVTLTMVISKDPTRGIRNVGMYRVQQLSKNTVAMHWQRHKVGAAHWREMAERGETMPVCIVVGADPASIYSASAPLPPAVDEFIFAGFLRREPVKLVKALTNDLEVPWDAEIVLEGYIDPREALVVEGPFGDHTGFYSEADLYPQVHLTAVTMRQHATYATTIVGRPPMEDYYLGHATERVFLPLLKMTVPEIVDYHMPAEGVFHNLVFVSIDKQYPGQAYKVMHALWGQGLMSLAKVLVVVDKHVNVRDTQQAWWAALNNIDPERDVRFTMGPVDVLDHASRAFTYGSKMGIDGTRKLPEEGFTRAWPPLIEMDQATKAAVDAMWPELGL</sequence>
<dbReference type="EMBL" id="CP007128">
    <property type="protein sequence ID" value="AHG91443.1"/>
    <property type="molecule type" value="Genomic_DNA"/>
</dbReference>
<dbReference type="Pfam" id="PF01977">
    <property type="entry name" value="UbiD"/>
    <property type="match status" value="1"/>
</dbReference>
<dbReference type="GO" id="GO:0008694">
    <property type="term" value="F:4-hydroxy-3-polyprenylbenzoate decarboxylase activity"/>
    <property type="evidence" value="ECO:0007669"/>
    <property type="project" value="TreeGrafter"/>
</dbReference>
<feature type="domain" description="3-octaprenyl-4-hydroxybenzoate carboxy-lyase-like Rift-related" evidence="2">
    <location>
        <begin position="125"/>
        <end position="326"/>
    </location>
</feature>
<dbReference type="SUPFAM" id="SSF50475">
    <property type="entry name" value="FMN-binding split barrel"/>
    <property type="match status" value="1"/>
</dbReference>
<dbReference type="STRING" id="861299.J421_3906"/>
<dbReference type="InterPro" id="IPR002830">
    <property type="entry name" value="UbiD"/>
</dbReference>
<feature type="domain" description="3-octaprenyl-4-hydroxybenzoate carboxy-lyase-like C-terminal" evidence="4">
    <location>
        <begin position="332"/>
        <end position="453"/>
    </location>
</feature>
<dbReference type="InterPro" id="IPR022390">
    <property type="entry name" value="HBDC"/>
</dbReference>
<evidence type="ECO:0000259" key="2">
    <source>
        <dbReference type="Pfam" id="PF01977"/>
    </source>
</evidence>
<keyword evidence="6" id="KW-1185">Reference proteome</keyword>
<dbReference type="PANTHER" id="PTHR30108:SF17">
    <property type="entry name" value="FERULIC ACID DECARBOXYLASE 1"/>
    <property type="match status" value="1"/>
</dbReference>
<dbReference type="HOGENOM" id="CLU_023348_4_1_0"/>
<evidence type="ECO:0000313" key="5">
    <source>
        <dbReference type="EMBL" id="AHG91443.1"/>
    </source>
</evidence>
<dbReference type="RefSeq" id="WP_025412891.1">
    <property type="nucleotide sequence ID" value="NZ_CP007128.1"/>
</dbReference>
<evidence type="ECO:0000256" key="1">
    <source>
        <dbReference type="ARBA" id="ARBA00010021"/>
    </source>
</evidence>
<dbReference type="Pfam" id="PF20695">
    <property type="entry name" value="UbiD_N"/>
    <property type="match status" value="1"/>
</dbReference>
<comment type="similarity">
    <text evidence="1">Belongs to the UbiD family.</text>
</comment>
<dbReference type="Proteomes" id="UP000019151">
    <property type="component" value="Chromosome"/>
</dbReference>
<dbReference type="Pfam" id="PF20696">
    <property type="entry name" value="UbiD_C"/>
    <property type="match status" value="1"/>
</dbReference>
<name>W0RPM2_9BACT</name>
<reference evidence="5 6" key="1">
    <citation type="journal article" date="2014" name="Genome Announc.">
        <title>Genome Sequence and Methylome of Soil Bacterium Gemmatirosa kalamazoonensis KBS708T, a Member of the Rarely Cultivated Gemmatimonadetes Phylum.</title>
        <authorList>
            <person name="Debruyn J.M."/>
            <person name="Radosevich M."/>
            <person name="Wommack K.E."/>
            <person name="Polson S.W."/>
            <person name="Hauser L.J."/>
            <person name="Fawaz M.N."/>
            <person name="Korlach J."/>
            <person name="Tsai Y.C."/>
        </authorList>
    </citation>
    <scope>NUCLEOTIDE SEQUENCE [LARGE SCALE GENOMIC DNA]</scope>
    <source>
        <strain evidence="5 6">KBS708</strain>
    </source>
</reference>
<dbReference type="SUPFAM" id="SSF143968">
    <property type="entry name" value="UbiD C-terminal domain-like"/>
    <property type="match status" value="1"/>
</dbReference>
<dbReference type="GO" id="GO:0006744">
    <property type="term" value="P:ubiquinone biosynthetic process"/>
    <property type="evidence" value="ECO:0007669"/>
    <property type="project" value="TreeGrafter"/>
</dbReference>
<dbReference type="PANTHER" id="PTHR30108">
    <property type="entry name" value="3-OCTAPRENYL-4-HYDROXYBENZOATE CARBOXY-LYASE-RELATED"/>
    <property type="match status" value="1"/>
</dbReference>
<dbReference type="OrthoDB" id="9809841at2"/>
<dbReference type="Gene3D" id="1.20.5.570">
    <property type="entry name" value="Single helix bin"/>
    <property type="match status" value="1"/>
</dbReference>
<dbReference type="AlphaFoldDB" id="W0RPM2"/>
<evidence type="ECO:0000313" key="6">
    <source>
        <dbReference type="Proteomes" id="UP000019151"/>
    </source>
</evidence>
<dbReference type="PATRIC" id="fig|861299.3.peg.3963"/>
<dbReference type="InterPro" id="IPR048304">
    <property type="entry name" value="UbiD_Rift_dom"/>
</dbReference>
<dbReference type="NCBIfam" id="TIGR00148">
    <property type="entry name" value="UbiD family decarboxylase"/>
    <property type="match status" value="1"/>
</dbReference>
<dbReference type="InParanoid" id="W0RPM2"/>
<evidence type="ECO:0000259" key="3">
    <source>
        <dbReference type="Pfam" id="PF20695"/>
    </source>
</evidence>
<dbReference type="NCBIfam" id="TIGR03701">
    <property type="entry name" value="mena_SCO4490"/>
    <property type="match status" value="1"/>
</dbReference>
<protein>
    <submittedName>
        <fullName evidence="5">Menaquinone biosynthesis decarboxylase, SCO4490 family</fullName>
    </submittedName>
</protein>
<dbReference type="Gene3D" id="3.40.1670.10">
    <property type="entry name" value="UbiD C-terminal domain-like"/>
    <property type="match status" value="1"/>
</dbReference>
<organism evidence="5 6">
    <name type="scientific">Gemmatirosa kalamazoonensis</name>
    <dbReference type="NCBI Taxonomy" id="861299"/>
    <lineage>
        <taxon>Bacteria</taxon>
        <taxon>Pseudomonadati</taxon>
        <taxon>Gemmatimonadota</taxon>
        <taxon>Gemmatimonadia</taxon>
        <taxon>Gemmatimonadales</taxon>
        <taxon>Gemmatimonadaceae</taxon>
        <taxon>Gemmatirosa</taxon>
    </lineage>
</organism>
<dbReference type="KEGG" id="gba:J421_3906"/>
<dbReference type="InterPro" id="IPR049383">
    <property type="entry name" value="UbiD-like_N"/>
</dbReference>
<feature type="domain" description="3-octaprenyl-4-hydroxybenzoate carboxy-lyase-like N-terminal" evidence="3">
    <location>
        <begin position="10"/>
        <end position="91"/>
    </location>
</feature>
<gene>
    <name evidence="5" type="ORF">J421_3906</name>
</gene>
<dbReference type="FunCoup" id="W0RPM2">
    <property type="interactions" value="113"/>
</dbReference>